<dbReference type="InterPro" id="IPR007262">
    <property type="entry name" value="Vps55/LEPROT"/>
</dbReference>
<feature type="transmembrane region" description="Helical" evidence="6">
    <location>
        <begin position="65"/>
        <end position="88"/>
    </location>
</feature>
<proteinExistence type="inferred from homology"/>
<feature type="transmembrane region" description="Helical" evidence="6">
    <location>
        <begin position="7"/>
        <end position="27"/>
    </location>
</feature>
<dbReference type="Pfam" id="PF04133">
    <property type="entry name" value="Vps55"/>
    <property type="match status" value="1"/>
</dbReference>
<evidence type="ECO:0000256" key="2">
    <source>
        <dbReference type="ARBA" id="ARBA00005645"/>
    </source>
</evidence>
<keyword evidence="8" id="KW-1185">Reference proteome</keyword>
<protein>
    <submittedName>
        <fullName evidence="7">Leptin receptor gene-related protein</fullName>
    </submittedName>
</protein>
<comment type="similarity">
    <text evidence="2">Belongs to the OB-RGRP/VPS55 family.</text>
</comment>
<comment type="subcellular location">
    <subcellularLocation>
        <location evidence="1">Membrane</location>
        <topology evidence="1">Multi-pass membrane protein</topology>
    </subcellularLocation>
</comment>
<evidence type="ECO:0000313" key="7">
    <source>
        <dbReference type="EMBL" id="KAB7506934.1"/>
    </source>
</evidence>
<dbReference type="EMBL" id="SEYY01000585">
    <property type="protein sequence ID" value="KAB7506934.1"/>
    <property type="molecule type" value="Genomic_DNA"/>
</dbReference>
<dbReference type="GO" id="GO:0016020">
    <property type="term" value="C:membrane"/>
    <property type="evidence" value="ECO:0007669"/>
    <property type="project" value="UniProtKB-SubCell"/>
</dbReference>
<keyword evidence="4 6" id="KW-1133">Transmembrane helix</keyword>
<evidence type="ECO:0000256" key="1">
    <source>
        <dbReference type="ARBA" id="ARBA00004141"/>
    </source>
</evidence>
<evidence type="ECO:0000256" key="6">
    <source>
        <dbReference type="SAM" id="Phobius"/>
    </source>
</evidence>
<reference evidence="7 8" key="1">
    <citation type="journal article" date="2019" name="PLoS Biol.">
        <title>Sex chromosomes control vertical transmission of feminizing Wolbachia symbionts in an isopod.</title>
        <authorList>
            <person name="Becking T."/>
            <person name="Chebbi M.A."/>
            <person name="Giraud I."/>
            <person name="Moumen B."/>
            <person name="Laverre T."/>
            <person name="Caubet Y."/>
            <person name="Peccoud J."/>
            <person name="Gilbert C."/>
            <person name="Cordaux R."/>
        </authorList>
    </citation>
    <scope>NUCLEOTIDE SEQUENCE [LARGE SCALE GENOMIC DNA]</scope>
    <source>
        <strain evidence="7">ANa2</strain>
        <tissue evidence="7">Whole body excluding digestive tract and cuticle</tissue>
    </source>
</reference>
<name>A0A5N5TL90_9CRUS</name>
<feature type="transmembrane region" description="Helical" evidence="6">
    <location>
        <begin position="94"/>
        <end position="120"/>
    </location>
</feature>
<sequence length="131" mass="14832">MANLKPIVCLSFMISVGLMFLILACALPQYNNWWPFFVIVFYILSPVPTFISRRLDTEPSSMGRSLAHFLTTGIVISSFALPIILARSPYHNPVINWGACFLTLTGNVFIFVTILGFILMSDEENVEYSMW</sequence>
<dbReference type="GO" id="GO:0032511">
    <property type="term" value="P:late endosome to vacuole transport via multivesicular body sorting pathway"/>
    <property type="evidence" value="ECO:0007669"/>
    <property type="project" value="TreeGrafter"/>
</dbReference>
<dbReference type="PANTHER" id="PTHR12050:SF0">
    <property type="entry name" value="RH04491P"/>
    <property type="match status" value="1"/>
</dbReference>
<dbReference type="PROSITE" id="PS51257">
    <property type="entry name" value="PROKAR_LIPOPROTEIN"/>
    <property type="match status" value="1"/>
</dbReference>
<comment type="caution">
    <text evidence="7">The sequence shown here is derived from an EMBL/GenBank/DDBJ whole genome shotgun (WGS) entry which is preliminary data.</text>
</comment>
<organism evidence="7 8">
    <name type="scientific">Armadillidium nasatum</name>
    <dbReference type="NCBI Taxonomy" id="96803"/>
    <lineage>
        <taxon>Eukaryota</taxon>
        <taxon>Metazoa</taxon>
        <taxon>Ecdysozoa</taxon>
        <taxon>Arthropoda</taxon>
        <taxon>Crustacea</taxon>
        <taxon>Multicrustacea</taxon>
        <taxon>Malacostraca</taxon>
        <taxon>Eumalacostraca</taxon>
        <taxon>Peracarida</taxon>
        <taxon>Isopoda</taxon>
        <taxon>Oniscidea</taxon>
        <taxon>Crinocheta</taxon>
        <taxon>Armadillidiidae</taxon>
        <taxon>Armadillidium</taxon>
    </lineage>
</organism>
<dbReference type="AlphaFoldDB" id="A0A5N5TL90"/>
<dbReference type="OrthoDB" id="14246at2759"/>
<dbReference type="PANTHER" id="PTHR12050">
    <property type="entry name" value="LEPTIN RECEPTOR-RELATED"/>
    <property type="match status" value="1"/>
</dbReference>
<evidence type="ECO:0000256" key="4">
    <source>
        <dbReference type="ARBA" id="ARBA00022989"/>
    </source>
</evidence>
<keyword evidence="5 6" id="KW-0472">Membrane</keyword>
<keyword evidence="7" id="KW-0675">Receptor</keyword>
<evidence type="ECO:0000256" key="5">
    <source>
        <dbReference type="ARBA" id="ARBA00023136"/>
    </source>
</evidence>
<evidence type="ECO:0000256" key="3">
    <source>
        <dbReference type="ARBA" id="ARBA00022692"/>
    </source>
</evidence>
<dbReference type="Proteomes" id="UP000326759">
    <property type="component" value="Unassembled WGS sequence"/>
</dbReference>
<evidence type="ECO:0000313" key="8">
    <source>
        <dbReference type="Proteomes" id="UP000326759"/>
    </source>
</evidence>
<feature type="transmembrane region" description="Helical" evidence="6">
    <location>
        <begin position="33"/>
        <end position="53"/>
    </location>
</feature>
<dbReference type="GO" id="GO:0005768">
    <property type="term" value="C:endosome"/>
    <property type="evidence" value="ECO:0007669"/>
    <property type="project" value="TreeGrafter"/>
</dbReference>
<accession>A0A5N5TL90</accession>
<gene>
    <name evidence="7" type="primary">leprot</name>
    <name evidence="7" type="ORF">Anas_00641</name>
</gene>
<keyword evidence="3 6" id="KW-0812">Transmembrane</keyword>